<dbReference type="Gene3D" id="3.30.1160.10">
    <property type="entry name" value="Cyanate lyase, C-terminal domain"/>
    <property type="match status" value="1"/>
</dbReference>
<evidence type="ECO:0000256" key="2">
    <source>
        <dbReference type="ARBA" id="ARBA00023239"/>
    </source>
</evidence>
<protein>
    <recommendedName>
        <fullName evidence="3">Cyanate hydratase</fullName>
        <shortName evidence="3">Cyanase</shortName>
        <ecNumber evidence="3">4.2.1.104</ecNumber>
    </recommendedName>
    <alternativeName>
        <fullName evidence="3">Cyanate hydrolase</fullName>
    </alternativeName>
    <alternativeName>
        <fullName evidence="3">Cyanate lyase</fullName>
    </alternativeName>
</protein>
<accession>A0A5B9MFN1</accession>
<comment type="similarity">
    <text evidence="3">Belongs to the cyanase family.</text>
</comment>
<gene>
    <name evidence="3 5" type="primary">cynS</name>
    <name evidence="5" type="ORF">Mal15_40250</name>
</gene>
<dbReference type="InterPro" id="IPR036581">
    <property type="entry name" value="Cyanate_lyase_C_sf"/>
</dbReference>
<dbReference type="InterPro" id="IPR003712">
    <property type="entry name" value="Cyanate_lyase_C"/>
</dbReference>
<evidence type="ECO:0000256" key="1">
    <source>
        <dbReference type="ARBA" id="ARBA00003561"/>
    </source>
</evidence>
<evidence type="ECO:0000313" key="6">
    <source>
        <dbReference type="Proteomes" id="UP000321353"/>
    </source>
</evidence>
<keyword evidence="2 3" id="KW-0456">Lyase</keyword>
<evidence type="ECO:0000313" key="5">
    <source>
        <dbReference type="EMBL" id="QEF99958.1"/>
    </source>
</evidence>
<comment type="function">
    <text evidence="1 3">Catalyzes the reaction of cyanate with bicarbonate to produce ammonia and carbon dioxide.</text>
</comment>
<dbReference type="PANTHER" id="PTHR34186">
    <property type="entry name" value="CYANATE HYDRATASE"/>
    <property type="match status" value="1"/>
</dbReference>
<evidence type="ECO:0000256" key="3">
    <source>
        <dbReference type="HAMAP-Rule" id="MF_00535"/>
    </source>
</evidence>
<dbReference type="NCBIfam" id="NF002773">
    <property type="entry name" value="PRK02866.1"/>
    <property type="match status" value="1"/>
</dbReference>
<dbReference type="HAMAP" id="MF_00535">
    <property type="entry name" value="Cyanate_hydrat"/>
    <property type="match status" value="1"/>
</dbReference>
<sequence>MTTMTEPMPTLEQVVTKIESVKVSKGLTWAELAEKMGQSPVWVAAALSGQCSMSADDCASVKEVLELSDAECKVLQGYPYRGSLTQTVPSDPFVYRFYEIMQVYGMAMKEVAQEEFGDGIMSAIDFSIDVDREPDPKGDRVKITFSGKFLPYKKF</sequence>
<dbReference type="Pfam" id="PF02560">
    <property type="entry name" value="Cyanate_lyase"/>
    <property type="match status" value="1"/>
</dbReference>
<dbReference type="SMART" id="SM01116">
    <property type="entry name" value="Cyanate_lyase"/>
    <property type="match status" value="1"/>
</dbReference>
<dbReference type="Proteomes" id="UP000321353">
    <property type="component" value="Chromosome"/>
</dbReference>
<feature type="domain" description="Cyanate lyase C-terminal" evidence="4">
    <location>
        <begin position="83"/>
        <end position="155"/>
    </location>
</feature>
<dbReference type="InterPro" id="IPR008076">
    <property type="entry name" value="Cyanase"/>
</dbReference>
<dbReference type="GO" id="GO:0003677">
    <property type="term" value="F:DNA binding"/>
    <property type="evidence" value="ECO:0007669"/>
    <property type="project" value="InterPro"/>
</dbReference>
<proteinExistence type="inferred from homology"/>
<evidence type="ECO:0000259" key="4">
    <source>
        <dbReference type="SMART" id="SM01116"/>
    </source>
</evidence>
<dbReference type="EMBL" id="CP036264">
    <property type="protein sequence ID" value="QEF99958.1"/>
    <property type="molecule type" value="Genomic_DNA"/>
</dbReference>
<dbReference type="GO" id="GO:0008824">
    <property type="term" value="F:cyanate hydratase activity"/>
    <property type="evidence" value="ECO:0007669"/>
    <property type="project" value="UniProtKB-UniRule"/>
</dbReference>
<dbReference type="AlphaFoldDB" id="A0A5B9MFN1"/>
<feature type="active site" evidence="3">
    <location>
        <position position="96"/>
    </location>
</feature>
<keyword evidence="6" id="KW-1185">Reference proteome</keyword>
<dbReference type="PIRSF" id="PIRSF001263">
    <property type="entry name" value="Cyanate_hydratas"/>
    <property type="match status" value="1"/>
</dbReference>
<dbReference type="SUPFAM" id="SSF47413">
    <property type="entry name" value="lambda repressor-like DNA-binding domains"/>
    <property type="match status" value="1"/>
</dbReference>
<dbReference type="InterPro" id="IPR010982">
    <property type="entry name" value="Lambda_DNA-bd_dom_sf"/>
</dbReference>
<dbReference type="PANTHER" id="PTHR34186:SF2">
    <property type="entry name" value="CYANATE HYDRATASE"/>
    <property type="match status" value="1"/>
</dbReference>
<dbReference type="NCBIfam" id="TIGR00673">
    <property type="entry name" value="cynS"/>
    <property type="match status" value="1"/>
</dbReference>
<dbReference type="InterPro" id="IPR048564">
    <property type="entry name" value="CYNS_N"/>
</dbReference>
<dbReference type="Gene3D" id="1.10.260.40">
    <property type="entry name" value="lambda repressor-like DNA-binding domains"/>
    <property type="match status" value="1"/>
</dbReference>
<feature type="active site" evidence="3">
    <location>
        <position position="99"/>
    </location>
</feature>
<dbReference type="CDD" id="cd00559">
    <property type="entry name" value="Cyanase_C"/>
    <property type="match status" value="1"/>
</dbReference>
<dbReference type="KEGG" id="smam:Mal15_40250"/>
<dbReference type="Pfam" id="PF21291">
    <property type="entry name" value="CYNS_N"/>
    <property type="match status" value="1"/>
</dbReference>
<name>A0A5B9MFN1_9BACT</name>
<dbReference type="EC" id="4.2.1.104" evidence="3"/>
<organism evidence="5 6">
    <name type="scientific">Stieleria maiorica</name>
    <dbReference type="NCBI Taxonomy" id="2795974"/>
    <lineage>
        <taxon>Bacteria</taxon>
        <taxon>Pseudomonadati</taxon>
        <taxon>Planctomycetota</taxon>
        <taxon>Planctomycetia</taxon>
        <taxon>Pirellulales</taxon>
        <taxon>Pirellulaceae</taxon>
        <taxon>Stieleria</taxon>
    </lineage>
</organism>
<feature type="active site" evidence="3">
    <location>
        <position position="122"/>
    </location>
</feature>
<comment type="catalytic activity">
    <reaction evidence="3">
        <text>cyanate + hydrogencarbonate + 3 H(+) = NH4(+) + 2 CO2</text>
        <dbReference type="Rhea" id="RHEA:11120"/>
        <dbReference type="ChEBI" id="CHEBI:15378"/>
        <dbReference type="ChEBI" id="CHEBI:16526"/>
        <dbReference type="ChEBI" id="CHEBI:17544"/>
        <dbReference type="ChEBI" id="CHEBI:28938"/>
        <dbReference type="ChEBI" id="CHEBI:29195"/>
        <dbReference type="EC" id="4.2.1.104"/>
    </reaction>
</comment>
<reference evidence="5 6" key="1">
    <citation type="submission" date="2019-02" db="EMBL/GenBank/DDBJ databases">
        <title>Planctomycetal bacteria perform biofilm scaping via a novel small molecule.</title>
        <authorList>
            <person name="Jeske O."/>
            <person name="Boedeker C."/>
            <person name="Wiegand S."/>
            <person name="Breitling P."/>
            <person name="Kallscheuer N."/>
            <person name="Jogler M."/>
            <person name="Rohde M."/>
            <person name="Petersen J."/>
            <person name="Medema M.H."/>
            <person name="Surup F."/>
            <person name="Jogler C."/>
        </authorList>
    </citation>
    <scope>NUCLEOTIDE SEQUENCE [LARGE SCALE GENOMIC DNA]</scope>
    <source>
        <strain evidence="5 6">Mal15</strain>
    </source>
</reference>
<dbReference type="SUPFAM" id="SSF55234">
    <property type="entry name" value="Cyanase C-terminal domain"/>
    <property type="match status" value="1"/>
</dbReference>
<dbReference type="PRINTS" id="PR01693">
    <property type="entry name" value="CYANASE"/>
</dbReference>